<organism evidence="1">
    <name type="scientific">uncultured Caudovirales phage</name>
    <dbReference type="NCBI Taxonomy" id="2100421"/>
    <lineage>
        <taxon>Viruses</taxon>
        <taxon>Duplodnaviria</taxon>
        <taxon>Heunggongvirae</taxon>
        <taxon>Uroviricota</taxon>
        <taxon>Caudoviricetes</taxon>
        <taxon>Peduoviridae</taxon>
        <taxon>Maltschvirus</taxon>
        <taxon>Maltschvirus maltsch</taxon>
    </lineage>
</organism>
<sequence>MKKISIALCVCVIGWRVAGSCLPSVSAVGTSQTLTDECCEDLAKRLKAFQREGASKLKAGEFKAATDFESWSGAGWLAAEREAFKPLDEAEGHAVYADDWRAAFEKLWTGWGGAE</sequence>
<accession>A0A6J5Q620</accession>
<gene>
    <name evidence="1" type="ORF">UFOVP1004_8</name>
</gene>
<dbReference type="EMBL" id="LR796964">
    <property type="protein sequence ID" value="CAB4177816.1"/>
    <property type="molecule type" value="Genomic_DNA"/>
</dbReference>
<reference evidence="1" key="1">
    <citation type="submission" date="2020-05" db="EMBL/GenBank/DDBJ databases">
        <authorList>
            <person name="Chiriac C."/>
            <person name="Salcher M."/>
            <person name="Ghai R."/>
            <person name="Kavagutti S V."/>
        </authorList>
    </citation>
    <scope>NUCLEOTIDE SEQUENCE</scope>
</reference>
<protein>
    <submittedName>
        <fullName evidence="1">Uncharacterized protein</fullName>
    </submittedName>
</protein>
<proteinExistence type="predicted"/>
<evidence type="ECO:0000313" key="1">
    <source>
        <dbReference type="EMBL" id="CAB4177816.1"/>
    </source>
</evidence>
<name>A0A6J5Q620_9CAUD</name>